<organism evidence="2 3">
    <name type="scientific">Peptoniphilus ovalis</name>
    <dbReference type="NCBI Taxonomy" id="2841503"/>
    <lineage>
        <taxon>Bacteria</taxon>
        <taxon>Bacillati</taxon>
        <taxon>Bacillota</taxon>
        <taxon>Tissierellia</taxon>
        <taxon>Tissierellales</taxon>
        <taxon>Peptoniphilaceae</taxon>
        <taxon>Peptoniphilus</taxon>
    </lineage>
</organism>
<proteinExistence type="predicted"/>
<gene>
    <name evidence="2" type="ORF">KQI68_10110</name>
</gene>
<dbReference type="RefSeq" id="WP_216550006.1">
    <property type="nucleotide sequence ID" value="NZ_JAHLQO010000007.1"/>
</dbReference>
<accession>A0ABS6FL51</accession>
<dbReference type="Proteomes" id="UP000783742">
    <property type="component" value="Unassembled WGS sequence"/>
</dbReference>
<sequence>MGLFDYLEEKRNEAVRRRRLREASKIFTGVALGALGGILFAPQEGKKTREEIADKSKYAANQAINAANDAKDTIQFKAYQAGEQAKKTYEDLRERAAVRKLEFDEDVEVAKAKAKAIGEVVKAGAEDIKEDVENTTDEVKSTATNVKDDLKKGAKDIKDEAKKSSENVKETVEETKKDVEKHTK</sequence>
<evidence type="ECO:0000256" key="1">
    <source>
        <dbReference type="SAM" id="MobiDB-lite"/>
    </source>
</evidence>
<dbReference type="EMBL" id="JAHLQO010000007">
    <property type="protein sequence ID" value="MBU5670183.1"/>
    <property type="molecule type" value="Genomic_DNA"/>
</dbReference>
<evidence type="ECO:0000313" key="3">
    <source>
        <dbReference type="Proteomes" id="UP000783742"/>
    </source>
</evidence>
<dbReference type="InterPro" id="IPR024623">
    <property type="entry name" value="YtxH"/>
</dbReference>
<reference evidence="2 3" key="1">
    <citation type="submission" date="2021-06" db="EMBL/GenBank/DDBJ databases">
        <authorList>
            <person name="Sun Q."/>
            <person name="Li D."/>
        </authorList>
    </citation>
    <scope>NUCLEOTIDE SEQUENCE [LARGE SCALE GENOMIC DNA]</scope>
    <source>
        <strain evidence="2 3">MSJ-1</strain>
    </source>
</reference>
<dbReference type="Pfam" id="PF12732">
    <property type="entry name" value="YtxH"/>
    <property type="match status" value="1"/>
</dbReference>
<keyword evidence="3" id="KW-1185">Reference proteome</keyword>
<comment type="caution">
    <text evidence="2">The sequence shown here is derived from an EMBL/GenBank/DDBJ whole genome shotgun (WGS) entry which is preliminary data.</text>
</comment>
<protein>
    <submittedName>
        <fullName evidence="2">YtxH domain-containing protein</fullName>
    </submittedName>
</protein>
<feature type="region of interest" description="Disordered" evidence="1">
    <location>
        <begin position="153"/>
        <end position="184"/>
    </location>
</feature>
<evidence type="ECO:0000313" key="2">
    <source>
        <dbReference type="EMBL" id="MBU5670183.1"/>
    </source>
</evidence>
<name>A0ABS6FL51_9FIRM</name>